<keyword evidence="3" id="KW-1185">Reference proteome</keyword>
<keyword evidence="1" id="KW-0732">Signal</keyword>
<proteinExistence type="predicted"/>
<evidence type="ECO:0000313" key="2">
    <source>
        <dbReference type="EMBL" id="KAF1998274.1"/>
    </source>
</evidence>
<dbReference type="AlphaFoldDB" id="A0A6A5WBI6"/>
<organism evidence="2 3">
    <name type="scientific">Amniculicola lignicola CBS 123094</name>
    <dbReference type="NCBI Taxonomy" id="1392246"/>
    <lineage>
        <taxon>Eukaryota</taxon>
        <taxon>Fungi</taxon>
        <taxon>Dikarya</taxon>
        <taxon>Ascomycota</taxon>
        <taxon>Pezizomycotina</taxon>
        <taxon>Dothideomycetes</taxon>
        <taxon>Pleosporomycetidae</taxon>
        <taxon>Pleosporales</taxon>
        <taxon>Amniculicolaceae</taxon>
        <taxon>Amniculicola</taxon>
    </lineage>
</organism>
<protein>
    <submittedName>
        <fullName evidence="2">Uncharacterized protein</fullName>
    </submittedName>
</protein>
<feature type="chain" id="PRO_5025402969" evidence="1">
    <location>
        <begin position="29"/>
        <end position="58"/>
    </location>
</feature>
<evidence type="ECO:0000256" key="1">
    <source>
        <dbReference type="SAM" id="SignalP"/>
    </source>
</evidence>
<sequence length="58" mass="6335">MGIGVSLPFTVLFFILLYVFLRPQSAIASSTSPANSPSDLLELTSPPLPEWTFNPKIL</sequence>
<accession>A0A6A5WBI6</accession>
<reference evidence="2" key="1">
    <citation type="journal article" date="2020" name="Stud. Mycol.">
        <title>101 Dothideomycetes genomes: a test case for predicting lifestyles and emergence of pathogens.</title>
        <authorList>
            <person name="Haridas S."/>
            <person name="Albert R."/>
            <person name="Binder M."/>
            <person name="Bloem J."/>
            <person name="Labutti K."/>
            <person name="Salamov A."/>
            <person name="Andreopoulos B."/>
            <person name="Baker S."/>
            <person name="Barry K."/>
            <person name="Bills G."/>
            <person name="Bluhm B."/>
            <person name="Cannon C."/>
            <person name="Castanera R."/>
            <person name="Culley D."/>
            <person name="Daum C."/>
            <person name="Ezra D."/>
            <person name="Gonzalez J."/>
            <person name="Henrissat B."/>
            <person name="Kuo A."/>
            <person name="Liang C."/>
            <person name="Lipzen A."/>
            <person name="Lutzoni F."/>
            <person name="Magnuson J."/>
            <person name="Mondo S."/>
            <person name="Nolan M."/>
            <person name="Ohm R."/>
            <person name="Pangilinan J."/>
            <person name="Park H.-J."/>
            <person name="Ramirez L."/>
            <person name="Alfaro M."/>
            <person name="Sun H."/>
            <person name="Tritt A."/>
            <person name="Yoshinaga Y."/>
            <person name="Zwiers L.-H."/>
            <person name="Turgeon B."/>
            <person name="Goodwin S."/>
            <person name="Spatafora J."/>
            <person name="Crous P."/>
            <person name="Grigoriev I."/>
        </authorList>
    </citation>
    <scope>NUCLEOTIDE SEQUENCE</scope>
    <source>
        <strain evidence="2">CBS 123094</strain>
    </source>
</reference>
<evidence type="ECO:0000313" key="3">
    <source>
        <dbReference type="Proteomes" id="UP000799779"/>
    </source>
</evidence>
<gene>
    <name evidence="2" type="ORF">P154DRAFT_524190</name>
</gene>
<feature type="signal peptide" evidence="1">
    <location>
        <begin position="1"/>
        <end position="28"/>
    </location>
</feature>
<dbReference type="EMBL" id="ML977605">
    <property type="protein sequence ID" value="KAF1998274.1"/>
    <property type="molecule type" value="Genomic_DNA"/>
</dbReference>
<dbReference type="Proteomes" id="UP000799779">
    <property type="component" value="Unassembled WGS sequence"/>
</dbReference>
<name>A0A6A5WBI6_9PLEO</name>